<evidence type="ECO:0000256" key="6">
    <source>
        <dbReference type="ARBA" id="ARBA00022801"/>
    </source>
</evidence>
<dbReference type="GO" id="GO:0016787">
    <property type="term" value="F:hydrolase activity"/>
    <property type="evidence" value="ECO:0007669"/>
    <property type="project" value="UniProtKB-KW"/>
</dbReference>
<dbReference type="Proteomes" id="UP000522663">
    <property type="component" value="Unassembled WGS sequence"/>
</dbReference>
<evidence type="ECO:0000259" key="9">
    <source>
        <dbReference type="SMART" id="SM00092"/>
    </source>
</evidence>
<keyword evidence="7" id="KW-1015">Disulfide bond</keyword>
<dbReference type="GO" id="GO:0003676">
    <property type="term" value="F:nucleic acid binding"/>
    <property type="evidence" value="ECO:0007669"/>
    <property type="project" value="InterPro"/>
</dbReference>
<reference evidence="10 11" key="1">
    <citation type="submission" date="2019-09" db="EMBL/GenBank/DDBJ databases">
        <title>Bird 10,000 Genomes (B10K) Project - Family phase.</title>
        <authorList>
            <person name="Zhang G."/>
        </authorList>
    </citation>
    <scope>NUCLEOTIDE SEQUENCE [LARGE SCALE GENOMIC DNA]</scope>
    <source>
        <strain evidence="10">B10K-DU-001-53</strain>
        <tissue evidence="10">Muscle</tissue>
    </source>
</reference>
<dbReference type="SMART" id="SM00092">
    <property type="entry name" value="RNAse_Pc"/>
    <property type="match status" value="1"/>
</dbReference>
<keyword evidence="11" id="KW-1185">Reference proteome</keyword>
<dbReference type="Gene3D" id="3.10.130.10">
    <property type="entry name" value="Ribonuclease A-like domain"/>
    <property type="match status" value="1"/>
</dbReference>
<evidence type="ECO:0000256" key="7">
    <source>
        <dbReference type="ARBA" id="ARBA00023157"/>
    </source>
</evidence>
<evidence type="ECO:0000313" key="10">
    <source>
        <dbReference type="EMBL" id="NXJ16899.1"/>
    </source>
</evidence>
<evidence type="ECO:0000313" key="11">
    <source>
        <dbReference type="Proteomes" id="UP000522663"/>
    </source>
</evidence>
<name>A0A7K9Z776_9GALL</name>
<dbReference type="PANTHER" id="PTHR11437">
    <property type="entry name" value="RIBONUCLEASE"/>
    <property type="match status" value="1"/>
</dbReference>
<feature type="domain" description="Ribonuclease A-domain" evidence="9">
    <location>
        <begin position="1"/>
        <end position="87"/>
    </location>
</feature>
<dbReference type="InterPro" id="IPR023411">
    <property type="entry name" value="RNaseA_AS"/>
</dbReference>
<dbReference type="OrthoDB" id="9115204at2759"/>
<evidence type="ECO:0000256" key="1">
    <source>
        <dbReference type="ARBA" id="ARBA00004613"/>
    </source>
</evidence>
<dbReference type="PANTHER" id="PTHR11437:SF10">
    <property type="entry name" value="ANGIOGENIN-RELATED"/>
    <property type="match status" value="1"/>
</dbReference>
<keyword evidence="3" id="KW-0964">Secreted</keyword>
<dbReference type="InterPro" id="IPR001427">
    <property type="entry name" value="RNaseA"/>
</dbReference>
<feature type="non-terminal residue" evidence="10">
    <location>
        <position position="1"/>
    </location>
</feature>
<accession>A0A7K9Z776</accession>
<proteinExistence type="inferred from homology"/>
<dbReference type="PROSITE" id="PS00127">
    <property type="entry name" value="RNASE_PANCREATIC"/>
    <property type="match status" value="1"/>
</dbReference>
<dbReference type="Pfam" id="PF00074">
    <property type="entry name" value="RnaseA"/>
    <property type="match status" value="1"/>
</dbReference>
<organism evidence="10 11">
    <name type="scientific">Odontophorus gujanensis</name>
    <name type="common">marbled wood quail</name>
    <dbReference type="NCBI Taxonomy" id="886794"/>
    <lineage>
        <taxon>Eukaryota</taxon>
        <taxon>Metazoa</taxon>
        <taxon>Chordata</taxon>
        <taxon>Craniata</taxon>
        <taxon>Vertebrata</taxon>
        <taxon>Euteleostomi</taxon>
        <taxon>Archelosauria</taxon>
        <taxon>Archosauria</taxon>
        <taxon>Dinosauria</taxon>
        <taxon>Saurischia</taxon>
        <taxon>Theropoda</taxon>
        <taxon>Coelurosauria</taxon>
        <taxon>Aves</taxon>
        <taxon>Neognathae</taxon>
        <taxon>Galloanserae</taxon>
        <taxon>Galliformes</taxon>
        <taxon>Odontophoridae</taxon>
        <taxon>Odontophorus</taxon>
    </lineage>
</organism>
<evidence type="ECO:0000256" key="4">
    <source>
        <dbReference type="ARBA" id="ARBA00022722"/>
    </source>
</evidence>
<dbReference type="InterPro" id="IPR036816">
    <property type="entry name" value="RNaseA-like_dom_sf"/>
</dbReference>
<comment type="subcellular location">
    <subcellularLocation>
        <location evidence="1">Secreted</location>
    </subcellularLocation>
</comment>
<feature type="non-terminal residue" evidence="10">
    <location>
        <position position="88"/>
    </location>
</feature>
<evidence type="ECO:0000256" key="2">
    <source>
        <dbReference type="ARBA" id="ARBA00005600"/>
    </source>
</evidence>
<keyword evidence="5 8" id="KW-0255">Endonuclease</keyword>
<dbReference type="AlphaFoldDB" id="A0A7K9Z776"/>
<comment type="caution">
    <text evidence="10">The sequence shown here is derived from an EMBL/GenBank/DDBJ whole genome shotgun (WGS) entry which is preliminary data.</text>
</comment>
<sequence>VMMVQRGINVRGRCKTTNTFVHTPPGNLNTLCINQPNRALRTTQRQYPVTVCNMIRRNPCTYAGNQFNHRVEVGCWGGLPVHLNNSFP</sequence>
<comment type="similarity">
    <text evidence="2 8">Belongs to the pancreatic ribonuclease family.</text>
</comment>
<gene>
    <name evidence="10" type="primary">Ang</name>
    <name evidence="10" type="ORF">ODOGUJ_R14439</name>
</gene>
<dbReference type="EMBL" id="VXAB01019779">
    <property type="protein sequence ID" value="NXJ16899.1"/>
    <property type="molecule type" value="Genomic_DNA"/>
</dbReference>
<evidence type="ECO:0000256" key="3">
    <source>
        <dbReference type="ARBA" id="ARBA00022525"/>
    </source>
</evidence>
<keyword evidence="6 8" id="KW-0378">Hydrolase</keyword>
<dbReference type="GO" id="GO:0005576">
    <property type="term" value="C:extracellular region"/>
    <property type="evidence" value="ECO:0007669"/>
    <property type="project" value="UniProtKB-SubCell"/>
</dbReference>
<evidence type="ECO:0000256" key="8">
    <source>
        <dbReference type="RuleBase" id="RU000651"/>
    </source>
</evidence>
<keyword evidence="4 8" id="KW-0540">Nuclease</keyword>
<dbReference type="InterPro" id="IPR023412">
    <property type="entry name" value="RNaseA_domain"/>
</dbReference>
<protein>
    <submittedName>
        <fullName evidence="10">ANGI protein</fullName>
    </submittedName>
</protein>
<evidence type="ECO:0000256" key="5">
    <source>
        <dbReference type="ARBA" id="ARBA00022759"/>
    </source>
</evidence>
<dbReference type="GO" id="GO:0004540">
    <property type="term" value="F:RNA nuclease activity"/>
    <property type="evidence" value="ECO:0007669"/>
    <property type="project" value="TreeGrafter"/>
</dbReference>
<dbReference type="SUPFAM" id="SSF54076">
    <property type="entry name" value="RNase A-like"/>
    <property type="match status" value="1"/>
</dbReference>
<dbReference type="GO" id="GO:0050830">
    <property type="term" value="P:defense response to Gram-positive bacterium"/>
    <property type="evidence" value="ECO:0007669"/>
    <property type="project" value="TreeGrafter"/>
</dbReference>
<dbReference type="GO" id="GO:0004519">
    <property type="term" value="F:endonuclease activity"/>
    <property type="evidence" value="ECO:0007669"/>
    <property type="project" value="UniProtKB-KW"/>
</dbReference>